<name>A0ABU3VRP2_9EURY</name>
<comment type="caution">
    <text evidence="3">The sequence shown here is derived from an EMBL/GenBank/DDBJ whole genome shotgun (WGS) entry which is preliminary data.</text>
</comment>
<evidence type="ECO:0000256" key="1">
    <source>
        <dbReference type="SAM" id="MobiDB-lite"/>
    </source>
</evidence>
<dbReference type="SMART" id="SM00710">
    <property type="entry name" value="PbH1"/>
    <property type="match status" value="4"/>
</dbReference>
<dbReference type="SUPFAM" id="SSF51126">
    <property type="entry name" value="Pectin lyase-like"/>
    <property type="match status" value="1"/>
</dbReference>
<dbReference type="Proteomes" id="UP001272052">
    <property type="component" value="Unassembled WGS sequence"/>
</dbReference>
<dbReference type="InterPro" id="IPR011050">
    <property type="entry name" value="Pectin_lyase_fold/virulence"/>
</dbReference>
<proteinExistence type="predicted"/>
<dbReference type="InterPro" id="IPR012334">
    <property type="entry name" value="Pectin_lyas_fold"/>
</dbReference>
<keyword evidence="4" id="KW-1185">Reference proteome</keyword>
<feature type="transmembrane region" description="Helical" evidence="2">
    <location>
        <begin position="449"/>
        <end position="470"/>
    </location>
</feature>
<protein>
    <submittedName>
        <fullName evidence="3">Uncharacterized protein</fullName>
    </submittedName>
</protein>
<dbReference type="Gene3D" id="2.160.20.10">
    <property type="entry name" value="Single-stranded right-handed beta-helix, Pectin lyase-like"/>
    <property type="match status" value="1"/>
</dbReference>
<evidence type="ECO:0000313" key="3">
    <source>
        <dbReference type="EMBL" id="MDV0446070.1"/>
    </source>
</evidence>
<accession>A0ABU3VRP2</accession>
<sequence>MFKKLTLKLIIFTLTITVLTLGTTLAGAEAAEIEINTLNDLNGWTPEEGNTINVTSDGDGGLLASVLSRIENNSTIILSNETYTANQYLVSKDGITITNASGVSPEIQLSAVSDGFKIQANNVTIQNVTLNGTGTANYGFRVQAADGTTFENVKATNMLKTAFDISRNTNAVYTNITAVDNGGFGITITQGVNITITGTTQNNGWGGLNVNNKQQNDENDIETTGINVSGVTSEETAPIILEQYTPAETGNDVSKITPPAGVDLTAGSIVISNEEGIGDGTMTAKFILLNPANTAEVNGQILSNVLTSSKEGNTIEIPDGSYETEEIIVPSNVVLKGNNVEISGTLAYTDGADVTIERKTETPAENTKSTRSGGSGTGSAIIVEASSAERKNTPNSNNAVTAEPTGTTSTENNAGNTNTNTNPADSGKTDSTNNDSRTTQGSGNPDRSWLNLIVVAGFVVLIGGAVYLFASKNE</sequence>
<feature type="compositionally biased region" description="Low complexity" evidence="1">
    <location>
        <begin position="405"/>
        <end position="422"/>
    </location>
</feature>
<dbReference type="EMBL" id="JAWDKC010000031">
    <property type="protein sequence ID" value="MDV0446070.1"/>
    <property type="molecule type" value="Genomic_DNA"/>
</dbReference>
<feature type="region of interest" description="Disordered" evidence="1">
    <location>
        <begin position="354"/>
        <end position="447"/>
    </location>
</feature>
<feature type="compositionally biased region" description="Polar residues" evidence="1">
    <location>
        <begin position="429"/>
        <end position="445"/>
    </location>
</feature>
<gene>
    <name evidence="3" type="ORF">MmiAt1_16800</name>
</gene>
<organism evidence="3 4">
    <name type="scientific">Methanimicrococcus hacksteinii</name>
    <dbReference type="NCBI Taxonomy" id="3028293"/>
    <lineage>
        <taxon>Archaea</taxon>
        <taxon>Methanobacteriati</taxon>
        <taxon>Methanobacteriota</taxon>
        <taxon>Stenosarchaea group</taxon>
        <taxon>Methanomicrobia</taxon>
        <taxon>Methanosarcinales</taxon>
        <taxon>Methanosarcinaceae</taxon>
        <taxon>Methanimicrococcus</taxon>
    </lineage>
</organism>
<dbReference type="InterPro" id="IPR006626">
    <property type="entry name" value="PbH1"/>
</dbReference>
<evidence type="ECO:0000256" key="2">
    <source>
        <dbReference type="SAM" id="Phobius"/>
    </source>
</evidence>
<keyword evidence="2" id="KW-0812">Transmembrane</keyword>
<evidence type="ECO:0000313" key="4">
    <source>
        <dbReference type="Proteomes" id="UP001272052"/>
    </source>
</evidence>
<keyword evidence="2" id="KW-0472">Membrane</keyword>
<keyword evidence="2" id="KW-1133">Transmembrane helix</keyword>
<reference evidence="3 4" key="1">
    <citation type="submission" date="2023-06" db="EMBL/GenBank/DDBJ databases">
        <title>Genome sequence of Methanimicrococcus sp. At1.</title>
        <authorList>
            <person name="Protasov E."/>
            <person name="Platt K."/>
            <person name="Poehlein A."/>
            <person name="Daniel R."/>
            <person name="Brune A."/>
        </authorList>
    </citation>
    <scope>NUCLEOTIDE SEQUENCE [LARGE SCALE GENOMIC DNA]</scope>
    <source>
        <strain evidence="3 4">At1</strain>
    </source>
</reference>